<feature type="region of interest" description="Disordered" evidence="1">
    <location>
        <begin position="190"/>
        <end position="221"/>
    </location>
</feature>
<feature type="region of interest" description="Disordered" evidence="1">
    <location>
        <begin position="239"/>
        <end position="283"/>
    </location>
</feature>
<dbReference type="InterPro" id="IPR036869">
    <property type="entry name" value="J_dom_sf"/>
</dbReference>
<dbReference type="Gene3D" id="1.10.287.110">
    <property type="entry name" value="DnaJ domain"/>
    <property type="match status" value="1"/>
</dbReference>
<dbReference type="GO" id="GO:0071218">
    <property type="term" value="P:cellular response to misfolded protein"/>
    <property type="evidence" value="ECO:0007669"/>
    <property type="project" value="TreeGrafter"/>
</dbReference>
<dbReference type="SMART" id="SM00271">
    <property type="entry name" value="DnaJ"/>
    <property type="match status" value="1"/>
</dbReference>
<reference evidence="3" key="1">
    <citation type="submission" date="2021-01" db="EMBL/GenBank/DDBJ databases">
        <authorList>
            <person name="Corre E."/>
            <person name="Pelletier E."/>
            <person name="Niang G."/>
            <person name="Scheremetjew M."/>
            <person name="Finn R."/>
            <person name="Kale V."/>
            <person name="Holt S."/>
            <person name="Cochrane G."/>
            <person name="Meng A."/>
            <person name="Brown T."/>
            <person name="Cohen L."/>
        </authorList>
    </citation>
    <scope>NUCLEOTIDE SEQUENCE</scope>
    <source>
        <strain evidence="3">CCMP3105</strain>
    </source>
</reference>
<feature type="compositionally biased region" description="Low complexity" evidence="1">
    <location>
        <begin position="239"/>
        <end position="260"/>
    </location>
</feature>
<feature type="compositionally biased region" description="Low complexity" evidence="1">
    <location>
        <begin position="87"/>
        <end position="108"/>
    </location>
</feature>
<dbReference type="PROSITE" id="PS50076">
    <property type="entry name" value="DNAJ_2"/>
    <property type="match status" value="1"/>
</dbReference>
<dbReference type="EMBL" id="HBNR01052532">
    <property type="protein sequence ID" value="CAE4617437.1"/>
    <property type="molecule type" value="Transcribed_RNA"/>
</dbReference>
<feature type="compositionally biased region" description="Basic and acidic residues" evidence="1">
    <location>
        <begin position="264"/>
        <end position="280"/>
    </location>
</feature>
<dbReference type="Pfam" id="PF00226">
    <property type="entry name" value="DnaJ"/>
    <property type="match status" value="1"/>
</dbReference>
<feature type="compositionally biased region" description="Low complexity" evidence="1">
    <location>
        <begin position="190"/>
        <end position="199"/>
    </location>
</feature>
<dbReference type="SUPFAM" id="SSF46565">
    <property type="entry name" value="Chaperone J-domain"/>
    <property type="match status" value="1"/>
</dbReference>
<feature type="region of interest" description="Disordered" evidence="1">
    <location>
        <begin position="465"/>
        <end position="501"/>
    </location>
</feature>
<feature type="compositionally biased region" description="Low complexity" evidence="1">
    <location>
        <begin position="541"/>
        <end position="555"/>
    </location>
</feature>
<dbReference type="InterPro" id="IPR001623">
    <property type="entry name" value="DnaJ_domain"/>
</dbReference>
<feature type="region of interest" description="Disordered" evidence="1">
    <location>
        <begin position="515"/>
        <end position="588"/>
    </location>
</feature>
<name>A0A7S4RKE8_9DINO</name>
<feature type="compositionally biased region" description="Low complexity" evidence="1">
    <location>
        <begin position="515"/>
        <end position="532"/>
    </location>
</feature>
<sequence length="588" mass="61917">MRFNLYGLLRVHRTAGVSAIRSAYRHAALVTHPDKGGAGADFLATVEAFEILSDPERRAAYDRQLQLRDLDDGLLLPACEGPPPAPAAAATAPAGAATDPAAGPGPRRAVSRHGPRPGRAAAAAKAGGSGPGRQEGPRPDADGRPRGADGEIPSLWDEICGCEGEDAQRKRVGELTLRRLEALLAWRASAGRRGAAARGADGGDPPQAKRRRGRGGAAGAARQAGAAALALHDGAAPEAPIAAGGEAPAPGAAAPARPRGVSQRLRDPRASRRPRGERTMKSRGVHYAHGKSHLDYVASVGWHALYISTLSTKSVAEAVDWHIDLVNLRELAKQRIREGWTFEGAVQATVDETLAARKAEGKSLPVLRFSSFLSCQGKKISLPLADLAGALRQRSEMMALRASGVALAEIVAAKNRLVSAARERRRLRTVQGRAVLKAARSGAYARRPGAAASARALKFVKERAPGQLHAPATHPGKAGGASRRGPEATLPLVSGSARSCGGTCTSGTWTPGWTPWSCTAGRSPRSLSTRSSARPRRRRPAAWAPCPAWGRSGPPWRRRPPTATGSCACRPPGATRPLARRRRGWTWR</sequence>
<protein>
    <recommendedName>
        <fullName evidence="2">J domain-containing protein</fullName>
    </recommendedName>
</protein>
<dbReference type="CDD" id="cd06257">
    <property type="entry name" value="DnaJ"/>
    <property type="match status" value="1"/>
</dbReference>
<evidence type="ECO:0000259" key="2">
    <source>
        <dbReference type="PROSITE" id="PS50076"/>
    </source>
</evidence>
<dbReference type="PANTHER" id="PTHR43908">
    <property type="entry name" value="AT29763P-RELATED"/>
    <property type="match status" value="1"/>
</dbReference>
<dbReference type="GO" id="GO:0030544">
    <property type="term" value="F:Hsp70 protein binding"/>
    <property type="evidence" value="ECO:0007669"/>
    <property type="project" value="TreeGrafter"/>
</dbReference>
<gene>
    <name evidence="3" type="ORF">AMON00008_LOCUS36861</name>
</gene>
<dbReference type="AlphaFoldDB" id="A0A7S4RKE8"/>
<feature type="domain" description="J" evidence="2">
    <location>
        <begin position="4"/>
        <end position="65"/>
    </location>
</feature>
<organism evidence="3">
    <name type="scientific">Alexandrium monilatum</name>
    <dbReference type="NCBI Taxonomy" id="311494"/>
    <lineage>
        <taxon>Eukaryota</taxon>
        <taxon>Sar</taxon>
        <taxon>Alveolata</taxon>
        <taxon>Dinophyceae</taxon>
        <taxon>Gonyaulacales</taxon>
        <taxon>Pyrocystaceae</taxon>
        <taxon>Alexandrium</taxon>
    </lineage>
</organism>
<dbReference type="PANTHER" id="PTHR43908:SF3">
    <property type="entry name" value="AT29763P-RELATED"/>
    <property type="match status" value="1"/>
</dbReference>
<evidence type="ECO:0000256" key="1">
    <source>
        <dbReference type="SAM" id="MobiDB-lite"/>
    </source>
</evidence>
<proteinExistence type="predicted"/>
<feature type="compositionally biased region" description="Basic residues" evidence="1">
    <location>
        <begin position="578"/>
        <end position="588"/>
    </location>
</feature>
<feature type="compositionally biased region" description="Low complexity" evidence="1">
    <location>
        <begin position="117"/>
        <end position="126"/>
    </location>
</feature>
<dbReference type="InterPro" id="IPR051100">
    <property type="entry name" value="DnaJ_subfamily_B/C"/>
</dbReference>
<feature type="region of interest" description="Disordered" evidence="1">
    <location>
        <begin position="76"/>
        <end position="152"/>
    </location>
</feature>
<evidence type="ECO:0000313" key="3">
    <source>
        <dbReference type="EMBL" id="CAE4617437.1"/>
    </source>
</evidence>
<feature type="compositionally biased region" description="Basic and acidic residues" evidence="1">
    <location>
        <begin position="135"/>
        <end position="149"/>
    </location>
</feature>
<accession>A0A7S4RKE8</accession>
<dbReference type="GO" id="GO:0005789">
    <property type="term" value="C:endoplasmic reticulum membrane"/>
    <property type="evidence" value="ECO:0007669"/>
    <property type="project" value="TreeGrafter"/>
</dbReference>